<name>A0A6J5NL42_9CAUD</name>
<organism evidence="2">
    <name type="scientific">uncultured Caudovirales phage</name>
    <dbReference type="NCBI Taxonomy" id="2100421"/>
    <lineage>
        <taxon>Viruses</taxon>
        <taxon>Duplodnaviria</taxon>
        <taxon>Heunggongvirae</taxon>
        <taxon>Uroviricota</taxon>
        <taxon>Caudoviricetes</taxon>
        <taxon>Peduoviridae</taxon>
        <taxon>Maltschvirus</taxon>
        <taxon>Maltschvirus maltsch</taxon>
    </lineage>
</organism>
<evidence type="ECO:0000313" key="1">
    <source>
        <dbReference type="EMBL" id="CAB4152018.1"/>
    </source>
</evidence>
<accession>A0A6J5NL42</accession>
<sequence>MSKYICLCNVTFKTKKAADTHIKIYQDLDLVEGFTRHKIFIQHWQTRFAKWFFGLPWQRLSHFLGAYLIYVVVIQHFHIDWNYCEAALIGIGLGLYIE</sequence>
<reference evidence="2" key="1">
    <citation type="submission" date="2020-04" db="EMBL/GenBank/DDBJ databases">
        <authorList>
            <person name="Chiriac C."/>
            <person name="Salcher M."/>
            <person name="Ghai R."/>
            <person name="Kavagutti S V."/>
        </authorList>
    </citation>
    <scope>NUCLEOTIDE SEQUENCE</scope>
</reference>
<gene>
    <name evidence="1" type="ORF">UFOVP590_46</name>
    <name evidence="2" type="ORF">UFOVP685_38</name>
    <name evidence="3" type="ORF">UFOVP750_14</name>
</gene>
<proteinExistence type="predicted"/>
<dbReference type="EMBL" id="LR796656">
    <property type="protein sequence ID" value="CAB4157638.1"/>
    <property type="molecule type" value="Genomic_DNA"/>
</dbReference>
<evidence type="ECO:0000313" key="2">
    <source>
        <dbReference type="EMBL" id="CAB4157638.1"/>
    </source>
</evidence>
<evidence type="ECO:0000313" key="3">
    <source>
        <dbReference type="EMBL" id="CAB5225335.1"/>
    </source>
</evidence>
<dbReference type="EMBL" id="LR798345">
    <property type="protein sequence ID" value="CAB5225335.1"/>
    <property type="molecule type" value="Genomic_DNA"/>
</dbReference>
<protein>
    <submittedName>
        <fullName evidence="2">Uncharacterized protein</fullName>
    </submittedName>
</protein>
<dbReference type="EMBL" id="LR796557">
    <property type="protein sequence ID" value="CAB4152018.1"/>
    <property type="molecule type" value="Genomic_DNA"/>
</dbReference>